<dbReference type="GO" id="GO:0005737">
    <property type="term" value="C:cytoplasm"/>
    <property type="evidence" value="ECO:0007669"/>
    <property type="project" value="TreeGrafter"/>
</dbReference>
<dbReference type="PANTHER" id="PTHR21225:SF12">
    <property type="entry name" value="PHOSPHO-2-DEHYDRO-3-DEOXYHEPTONATE ALDOLASE, TYROSINE-INHIBITED"/>
    <property type="match status" value="1"/>
</dbReference>
<dbReference type="GO" id="GO:0003849">
    <property type="term" value="F:3-deoxy-7-phosphoheptulonate synthase activity"/>
    <property type="evidence" value="ECO:0007669"/>
    <property type="project" value="UniProtKB-EC"/>
</dbReference>
<evidence type="ECO:0000256" key="4">
    <source>
        <dbReference type="ARBA" id="ARBA00022605"/>
    </source>
</evidence>
<dbReference type="UniPathway" id="UPA00053">
    <property type="reaction ID" value="UER00084"/>
</dbReference>
<dbReference type="EC" id="2.5.1.54" evidence="8"/>
<organism evidence="10 11">
    <name type="scientific">Rhodococcoides kroppenstedtii</name>
    <dbReference type="NCBI Taxonomy" id="293050"/>
    <lineage>
        <taxon>Bacteria</taxon>
        <taxon>Bacillati</taxon>
        <taxon>Actinomycetota</taxon>
        <taxon>Actinomycetes</taxon>
        <taxon>Mycobacteriales</taxon>
        <taxon>Nocardiaceae</taxon>
        <taxon>Rhodococcoides</taxon>
    </lineage>
</organism>
<dbReference type="NCBIfam" id="TIGR00034">
    <property type="entry name" value="aroFGH"/>
    <property type="match status" value="1"/>
</dbReference>
<evidence type="ECO:0000256" key="5">
    <source>
        <dbReference type="ARBA" id="ARBA00022679"/>
    </source>
</evidence>
<dbReference type="EMBL" id="FOJN01000011">
    <property type="protein sequence ID" value="SFA57324.1"/>
    <property type="molecule type" value="Genomic_DNA"/>
</dbReference>
<evidence type="ECO:0000259" key="9">
    <source>
        <dbReference type="Pfam" id="PF00793"/>
    </source>
</evidence>
<dbReference type="AlphaFoldDB" id="A0A1I0TZU9"/>
<dbReference type="GO" id="GO:0008652">
    <property type="term" value="P:amino acid biosynthetic process"/>
    <property type="evidence" value="ECO:0007669"/>
    <property type="project" value="UniProtKB-KW"/>
</dbReference>
<dbReference type="Proteomes" id="UP000182054">
    <property type="component" value="Unassembled WGS sequence"/>
</dbReference>
<keyword evidence="5 8" id="KW-0808">Transferase</keyword>
<dbReference type="InterPro" id="IPR006219">
    <property type="entry name" value="DAHP_synth_1"/>
</dbReference>
<dbReference type="NCBIfam" id="NF009395">
    <property type="entry name" value="PRK12755.1"/>
    <property type="match status" value="1"/>
</dbReference>
<keyword evidence="4 8" id="KW-0028">Amino-acid biosynthesis</keyword>
<proteinExistence type="inferred from homology"/>
<keyword evidence="6 8" id="KW-0057">Aromatic amino acid biosynthesis</keyword>
<evidence type="ECO:0000313" key="11">
    <source>
        <dbReference type="Proteomes" id="UP000182054"/>
    </source>
</evidence>
<dbReference type="SUPFAM" id="SSF51569">
    <property type="entry name" value="Aldolase"/>
    <property type="match status" value="1"/>
</dbReference>
<comment type="catalytic activity">
    <reaction evidence="7 8">
        <text>D-erythrose 4-phosphate + phosphoenolpyruvate + H2O = 7-phospho-2-dehydro-3-deoxy-D-arabino-heptonate + phosphate</text>
        <dbReference type="Rhea" id="RHEA:14717"/>
        <dbReference type="ChEBI" id="CHEBI:15377"/>
        <dbReference type="ChEBI" id="CHEBI:16897"/>
        <dbReference type="ChEBI" id="CHEBI:43474"/>
        <dbReference type="ChEBI" id="CHEBI:58394"/>
        <dbReference type="ChEBI" id="CHEBI:58702"/>
        <dbReference type="EC" id="2.5.1.54"/>
    </reaction>
</comment>
<dbReference type="PIRSF" id="PIRSF001361">
    <property type="entry name" value="DAHP_synthase"/>
    <property type="match status" value="1"/>
</dbReference>
<dbReference type="RefSeq" id="WP_244516532.1">
    <property type="nucleotide sequence ID" value="NZ_FOJN01000011.1"/>
</dbReference>
<gene>
    <name evidence="10" type="ORF">SAMN05444374_111108</name>
</gene>
<dbReference type="GO" id="GO:0009073">
    <property type="term" value="P:aromatic amino acid family biosynthetic process"/>
    <property type="evidence" value="ECO:0007669"/>
    <property type="project" value="UniProtKB-KW"/>
</dbReference>
<comment type="similarity">
    <text evidence="3 8">Belongs to the class-I DAHP synthase family.</text>
</comment>
<evidence type="ECO:0000256" key="3">
    <source>
        <dbReference type="ARBA" id="ARBA00007985"/>
    </source>
</evidence>
<dbReference type="Gene3D" id="3.20.20.70">
    <property type="entry name" value="Aldolase class I"/>
    <property type="match status" value="1"/>
</dbReference>
<evidence type="ECO:0000256" key="6">
    <source>
        <dbReference type="ARBA" id="ARBA00023141"/>
    </source>
</evidence>
<comment type="function">
    <text evidence="1 8">Stereospecific condensation of phosphoenolpyruvate (PEP) and D-erythrose-4-phosphate (E4P) giving rise to 3-deoxy-D-arabino-heptulosonate-7-phosphate (DAHP).</text>
</comment>
<dbReference type="Pfam" id="PF00793">
    <property type="entry name" value="DAHP_synth_1"/>
    <property type="match status" value="1"/>
</dbReference>
<dbReference type="GeneID" id="85486681"/>
<dbReference type="InterPro" id="IPR013785">
    <property type="entry name" value="Aldolase_TIM"/>
</dbReference>
<dbReference type="InterPro" id="IPR006218">
    <property type="entry name" value="DAHP1/KDSA"/>
</dbReference>
<evidence type="ECO:0000256" key="1">
    <source>
        <dbReference type="ARBA" id="ARBA00003726"/>
    </source>
</evidence>
<sequence>MTVLLDQAPRLAAVPLPSPRDLRRAVPLSAAAAARVDDSRSALRRTLRGDDDRLAVVVGPCSVHDVPAALEYADRLAPIATTLGDRLVVAMRVYVEKPRTTVGWKGLLSDPRLDGSHDLGAGLATARGVFADVVERGLPVATEFLDPTLAPHLADLVAYGAIGARTAASQIHRQMVSGLPLPVGIKNATDGDVQVAVDGVRSAAAPHVHPGVDDDGRLAVVATEGNDDAHVILRGGASGPNYDAASVDDAARRLMSAGRRPRVVIDASHGNSAKDHRRQTDVLGDVARRLAAGDRFVAGVMIESFLVEGRQDLAADVSTLVRGQSITDACLGWAATEDALRMLADAVSARRADGTAR</sequence>
<accession>A0A1I0TZU9</accession>
<evidence type="ECO:0000256" key="7">
    <source>
        <dbReference type="ARBA" id="ARBA00047508"/>
    </source>
</evidence>
<comment type="pathway">
    <text evidence="2 8">Metabolic intermediate biosynthesis; chorismate biosynthesis; chorismate from D-erythrose 4-phosphate and phosphoenolpyruvate: step 1/7.</text>
</comment>
<feature type="domain" description="DAHP synthetase I/KDSA" evidence="9">
    <location>
        <begin position="45"/>
        <end position="339"/>
    </location>
</feature>
<evidence type="ECO:0000256" key="2">
    <source>
        <dbReference type="ARBA" id="ARBA00004688"/>
    </source>
</evidence>
<protein>
    <recommendedName>
        <fullName evidence="8">Phospho-2-dehydro-3-deoxyheptonate aldolase</fullName>
        <ecNumber evidence="8">2.5.1.54</ecNumber>
    </recommendedName>
</protein>
<evidence type="ECO:0000313" key="10">
    <source>
        <dbReference type="EMBL" id="SFA57324.1"/>
    </source>
</evidence>
<dbReference type="PANTHER" id="PTHR21225">
    <property type="entry name" value="PHOSPHO-2-DEHYDRO-3-DEOXYHEPTONATE ALDOLASE DAHP SYNTHETASE"/>
    <property type="match status" value="1"/>
</dbReference>
<name>A0A1I0TZU9_9NOCA</name>
<dbReference type="GO" id="GO:0009423">
    <property type="term" value="P:chorismate biosynthetic process"/>
    <property type="evidence" value="ECO:0007669"/>
    <property type="project" value="UniProtKB-UniPathway"/>
</dbReference>
<evidence type="ECO:0000256" key="8">
    <source>
        <dbReference type="PIRNR" id="PIRNR001361"/>
    </source>
</evidence>
<reference evidence="10 11" key="1">
    <citation type="submission" date="2016-10" db="EMBL/GenBank/DDBJ databases">
        <authorList>
            <person name="de Groot N.N."/>
        </authorList>
    </citation>
    <scope>NUCLEOTIDE SEQUENCE [LARGE SCALE GENOMIC DNA]</scope>
    <source>
        <strain evidence="10 11">DSM 44908</strain>
    </source>
</reference>